<accession>A0A1S1NF29</accession>
<dbReference type="PANTHER" id="PTHR43625:SF40">
    <property type="entry name" value="ALDO-KETO REDUCTASE YAKC [NADP(+)]"/>
    <property type="match status" value="1"/>
</dbReference>
<evidence type="ECO:0000313" key="4">
    <source>
        <dbReference type="Proteomes" id="UP000179734"/>
    </source>
</evidence>
<dbReference type="Proteomes" id="UP000179734">
    <property type="component" value="Unassembled WGS sequence"/>
</dbReference>
<dbReference type="PROSITE" id="PS51257">
    <property type="entry name" value="PROKAR_LIPOPROTEIN"/>
    <property type="match status" value="1"/>
</dbReference>
<dbReference type="AlphaFoldDB" id="A0A1S1NF29"/>
<name>A0A1S1NF29_9MYCO</name>
<organism evidence="3 4">
    <name type="scientific">Mycobacterium talmoniae</name>
    <dbReference type="NCBI Taxonomy" id="1858794"/>
    <lineage>
        <taxon>Bacteria</taxon>
        <taxon>Bacillati</taxon>
        <taxon>Actinomycetota</taxon>
        <taxon>Actinomycetes</taxon>
        <taxon>Mycobacteriales</taxon>
        <taxon>Mycobacteriaceae</taxon>
        <taxon>Mycobacterium</taxon>
    </lineage>
</organism>
<dbReference type="InterPro" id="IPR023210">
    <property type="entry name" value="NADP_OxRdtase_dom"/>
</dbReference>
<keyword evidence="1" id="KW-0560">Oxidoreductase</keyword>
<dbReference type="EMBL" id="MLQM01000140">
    <property type="protein sequence ID" value="OHU98596.1"/>
    <property type="molecule type" value="Genomic_DNA"/>
</dbReference>
<dbReference type="PANTHER" id="PTHR43625">
    <property type="entry name" value="AFLATOXIN B1 ALDEHYDE REDUCTASE"/>
    <property type="match status" value="1"/>
</dbReference>
<keyword evidence="4" id="KW-1185">Reference proteome</keyword>
<feature type="domain" description="NADP-dependent oxidoreductase" evidence="2">
    <location>
        <begin position="14"/>
        <end position="305"/>
    </location>
</feature>
<dbReference type="InterPro" id="IPR050791">
    <property type="entry name" value="Aldo-Keto_reductase"/>
</dbReference>
<evidence type="ECO:0000313" key="3">
    <source>
        <dbReference type="EMBL" id="OHU98596.1"/>
    </source>
</evidence>
<dbReference type="Gene3D" id="3.20.20.100">
    <property type="entry name" value="NADP-dependent oxidoreductase domain"/>
    <property type="match status" value="1"/>
</dbReference>
<evidence type="ECO:0000256" key="1">
    <source>
        <dbReference type="ARBA" id="ARBA00023002"/>
    </source>
</evidence>
<dbReference type="GO" id="GO:0005737">
    <property type="term" value="C:cytoplasm"/>
    <property type="evidence" value="ECO:0007669"/>
    <property type="project" value="TreeGrafter"/>
</dbReference>
<gene>
    <name evidence="3" type="ORF">BKN37_20440</name>
</gene>
<dbReference type="SUPFAM" id="SSF51430">
    <property type="entry name" value="NAD(P)-linked oxidoreductase"/>
    <property type="match status" value="1"/>
</dbReference>
<dbReference type="RefSeq" id="WP_071028787.1">
    <property type="nucleotide sequence ID" value="NZ_MLQM01000140.1"/>
</dbReference>
<protein>
    <submittedName>
        <fullName evidence="3">Aldo/keto reductase</fullName>
    </submittedName>
</protein>
<proteinExistence type="predicted"/>
<sequence length="328" mass="34585">MRTTTLGTLTTSVIGLGCMGMSAAYGAADRAESIATVHAALDAGIRLVDTGDFYGMGHNELLLAEALRPRPRDSYQLSVKFGGQLGPDGSWVGYDARPAAVKAAAAYSLQRLGTDYLDVYRPARLDPVVPIEDTVGAIGELVDAGYVRHIGLSEVGSDTIRRAAAVRPIADLQIEYSLASRGVERDILATCREFGIGVTAYGVLSRGLIGGHWTKSSGGSGDFRTVHPRFAGDNLDRNLALVEKLRDVADELRVSVAQAAIAWVASRGTDIVPLVGARTRARLTEALGAVDAVLTDDQLAAIAAALPADQVAGDRYPAEHMAALDSER</sequence>
<evidence type="ECO:0000259" key="2">
    <source>
        <dbReference type="Pfam" id="PF00248"/>
    </source>
</evidence>
<dbReference type="GO" id="GO:0016491">
    <property type="term" value="F:oxidoreductase activity"/>
    <property type="evidence" value="ECO:0007669"/>
    <property type="project" value="UniProtKB-KW"/>
</dbReference>
<reference evidence="3 4" key="1">
    <citation type="submission" date="2016-10" db="EMBL/GenBank/DDBJ databases">
        <title>Genome sequence of Mycobacterium talmonii.</title>
        <authorList>
            <person name="Greninger A.L."/>
            <person name="Elliott B."/>
            <person name="Vasireddy S."/>
            <person name="Vasireddy R."/>
        </authorList>
    </citation>
    <scope>NUCLEOTIDE SEQUENCE [LARGE SCALE GENOMIC DNA]</scope>
    <source>
        <strain evidence="4">NE-TNMC-100812</strain>
    </source>
</reference>
<dbReference type="Pfam" id="PF00248">
    <property type="entry name" value="Aldo_ket_red"/>
    <property type="match status" value="1"/>
</dbReference>
<comment type="caution">
    <text evidence="3">The sequence shown here is derived from an EMBL/GenBank/DDBJ whole genome shotgun (WGS) entry which is preliminary data.</text>
</comment>
<dbReference type="InterPro" id="IPR036812">
    <property type="entry name" value="NAD(P)_OxRdtase_dom_sf"/>
</dbReference>